<dbReference type="Proteomes" id="UP000032142">
    <property type="component" value="Unassembled WGS sequence"/>
</dbReference>
<name>A0A0B0N8Z6_GOSAR</name>
<keyword evidence="3" id="KW-1185">Reference proteome</keyword>
<reference evidence="3" key="2">
    <citation type="submission" date="2014-09" db="EMBL/GenBank/DDBJ databases">
        <authorList>
            <person name="Mudge J."/>
            <person name="Ramaraj T."/>
            <person name="Lindquist I.E."/>
            <person name="Bharti A.K."/>
            <person name="Sundararajan A."/>
            <person name="Cameron C.T."/>
            <person name="Woodward J.E."/>
            <person name="May G.D."/>
            <person name="Brubaker C."/>
            <person name="Broadhvest J."/>
            <person name="Wilkins T.A."/>
        </authorList>
    </citation>
    <scope>NUCLEOTIDE SEQUENCE</scope>
    <source>
        <strain evidence="3">cv. AKA8401</strain>
    </source>
</reference>
<reference evidence="1" key="1">
    <citation type="submission" date="2014-09" db="EMBL/GenBank/DDBJ databases">
        <title>G. arboreum L. cv. AKA8401 A2 genome assembly version 1.0.</title>
        <authorList>
            <person name="Mudge J."/>
            <person name="Ramaraj T."/>
            <person name="Lindquist I.E."/>
            <person name="Bharti A.K."/>
            <person name="Sundararajan A."/>
            <person name="Cameron C.T."/>
            <person name="Woodward J.E."/>
            <person name="May G.D."/>
            <person name="Brubaker C."/>
            <person name="Broadhvest J."/>
            <person name="Wilkins T.A."/>
        </authorList>
    </citation>
    <scope>NUCLEOTIDE SEQUENCE</scope>
</reference>
<evidence type="ECO:0000313" key="3">
    <source>
        <dbReference type="Proteomes" id="UP000032142"/>
    </source>
</evidence>
<gene>
    <name evidence="2" type="ORF">F383_05936</name>
    <name evidence="1" type="ORF">F383_36529</name>
</gene>
<accession>A0A0B0N8Z6</accession>
<dbReference type="EMBL" id="KN431936">
    <property type="protein sequence ID" value="KHG25303.1"/>
    <property type="molecule type" value="Genomic_DNA"/>
</dbReference>
<evidence type="ECO:0000313" key="2">
    <source>
        <dbReference type="EMBL" id="KHG25303.1"/>
    </source>
</evidence>
<organism evidence="1 3">
    <name type="scientific">Gossypium arboreum</name>
    <name type="common">Tree cotton</name>
    <name type="synonym">Gossypium nanking</name>
    <dbReference type="NCBI Taxonomy" id="29729"/>
    <lineage>
        <taxon>Eukaryota</taxon>
        <taxon>Viridiplantae</taxon>
        <taxon>Streptophyta</taxon>
        <taxon>Embryophyta</taxon>
        <taxon>Tracheophyta</taxon>
        <taxon>Spermatophyta</taxon>
        <taxon>Magnoliopsida</taxon>
        <taxon>eudicotyledons</taxon>
        <taxon>Gunneridae</taxon>
        <taxon>Pentapetalae</taxon>
        <taxon>rosids</taxon>
        <taxon>malvids</taxon>
        <taxon>Malvales</taxon>
        <taxon>Malvaceae</taxon>
        <taxon>Malvoideae</taxon>
        <taxon>Gossypium</taxon>
    </lineage>
</organism>
<sequence>MPEALQTCNINCL</sequence>
<protein>
    <submittedName>
        <fullName evidence="1">Uncharacterized protein</fullName>
    </submittedName>
</protein>
<proteinExistence type="predicted"/>
<evidence type="ECO:0000313" key="1">
    <source>
        <dbReference type="EMBL" id="KHG09132.1"/>
    </source>
</evidence>
<dbReference type="EMBL" id="JRRC01528690">
    <property type="protein sequence ID" value="KHG09132.1"/>
    <property type="molecule type" value="Genomic_DNA"/>
</dbReference>